<protein>
    <submittedName>
        <fullName evidence="1">Uncharacterized protein</fullName>
    </submittedName>
</protein>
<comment type="caution">
    <text evidence="1">The sequence shown here is derived from an EMBL/GenBank/DDBJ whole genome shotgun (WGS) entry which is preliminary data.</text>
</comment>
<dbReference type="PANTHER" id="PTHR33055">
    <property type="entry name" value="TRANSPOSASE FOR INSERTION SEQUENCE ELEMENT IS1111A"/>
    <property type="match status" value="1"/>
</dbReference>
<organism evidence="1 2">
    <name type="scientific">candidate division MSBL1 archaeon SCGC-AAA259O05</name>
    <dbReference type="NCBI Taxonomy" id="1698271"/>
    <lineage>
        <taxon>Archaea</taxon>
        <taxon>Methanobacteriati</taxon>
        <taxon>Methanobacteriota</taxon>
        <taxon>candidate division MSBL1</taxon>
    </lineage>
</organism>
<dbReference type="Proteomes" id="UP000070344">
    <property type="component" value="Unassembled WGS sequence"/>
</dbReference>
<dbReference type="InterPro" id="IPR047650">
    <property type="entry name" value="Transpos_IS110"/>
</dbReference>
<proteinExistence type="predicted"/>
<accession>A0A133V4S4</accession>
<reference evidence="1 2" key="1">
    <citation type="journal article" date="2016" name="Sci. Rep.">
        <title>Metabolic traits of an uncultured archaeal lineage -MSBL1- from brine pools of the Red Sea.</title>
        <authorList>
            <person name="Mwirichia R."/>
            <person name="Alam I."/>
            <person name="Rashid M."/>
            <person name="Vinu M."/>
            <person name="Ba-Alawi W."/>
            <person name="Anthony Kamau A."/>
            <person name="Kamanda Ngugi D."/>
            <person name="Goker M."/>
            <person name="Klenk H.P."/>
            <person name="Bajic V."/>
            <person name="Stingl U."/>
        </authorList>
    </citation>
    <scope>NUCLEOTIDE SEQUENCE [LARGE SCALE GENOMIC DNA]</scope>
    <source>
        <strain evidence="1">SCGC-AAA259O05</strain>
    </source>
</reference>
<dbReference type="PANTHER" id="PTHR33055:SF13">
    <property type="entry name" value="TRANSPOSASE"/>
    <property type="match status" value="1"/>
</dbReference>
<keyword evidence="2" id="KW-1185">Reference proteome</keyword>
<evidence type="ECO:0000313" key="2">
    <source>
        <dbReference type="Proteomes" id="UP000070344"/>
    </source>
</evidence>
<dbReference type="EMBL" id="LHXV01000012">
    <property type="protein sequence ID" value="KXB01449.1"/>
    <property type="molecule type" value="Genomic_DNA"/>
</dbReference>
<name>A0A133V4S4_9EURY</name>
<sequence>MDRYIGIDIHKDFCHATVQNQDGEIVKKGEFENSPSGYDEFFKGIGEASVAIEAGDAWQPVYYSHLTRFYERLERHKPKKLATIATARKLTKVVYWMLKLGEEFHSEGYDPRGSR</sequence>
<evidence type="ECO:0000313" key="1">
    <source>
        <dbReference type="EMBL" id="KXB01449.1"/>
    </source>
</evidence>
<gene>
    <name evidence="1" type="ORF">AKJ41_01520</name>
</gene>
<dbReference type="AlphaFoldDB" id="A0A133V4S4"/>